<dbReference type="GO" id="GO:0097546">
    <property type="term" value="C:ciliary base"/>
    <property type="evidence" value="ECO:0007669"/>
    <property type="project" value="TreeGrafter"/>
</dbReference>
<dbReference type="InterPro" id="IPR030511">
    <property type="entry name" value="TTC26"/>
</dbReference>
<dbReference type="EMBL" id="HBGA01043835">
    <property type="protein sequence ID" value="CAD9004803.1"/>
    <property type="molecule type" value="Transcribed_RNA"/>
</dbReference>
<dbReference type="PANTHER" id="PTHR14781">
    <property type="entry name" value="INTRAFLAGELLAR TRANSPORT PROTEIN 56"/>
    <property type="match status" value="1"/>
</dbReference>
<evidence type="ECO:0000256" key="6">
    <source>
        <dbReference type="SAM" id="MobiDB-lite"/>
    </source>
</evidence>
<dbReference type="Gene3D" id="1.25.40.10">
    <property type="entry name" value="Tetratricopeptide repeat domain"/>
    <property type="match status" value="3"/>
</dbReference>
<evidence type="ECO:0000256" key="2">
    <source>
        <dbReference type="ARBA" id="ARBA00007834"/>
    </source>
</evidence>
<feature type="region of interest" description="Disordered" evidence="6">
    <location>
        <begin position="1"/>
        <end position="21"/>
    </location>
</feature>
<gene>
    <name evidence="7" type="ORF">EGYM00392_LOCUS15890</name>
</gene>
<evidence type="ECO:0000256" key="5">
    <source>
        <dbReference type="ARBA" id="ARBA00023273"/>
    </source>
</evidence>
<keyword evidence="4" id="KW-0802">TPR repeat</keyword>
<sequence>MMLAVQRQKPQYPIAKQDQTDRRPVAQLESFLYNRDFSGAVALLEFFKDAGETDIDGYLILPWLAYCAYHFGDYTKAMQAYQEMIAQPDADPILHVYLACTLFCLGQYKEAEEEALKGPVVTLQNRLLFHISHKLNDENKLMVYHQKLEETLEDQLCLAAIHFFRNHYQEATDIYKRILLENRDYVALNVYVALCYYKLDYFDVSLEVLNVYLQSHPNSPIAINLKACNHYRLYNGGAGEAELRVLLELQNLAYKFENDLVKHNMVVFRSGENALQVLPPLVDLLPEARLNLVIYHLRHEEVQEAYQLIKDVEPVTPQEYILKGVVNASIGQMTGSRDHIKMAQQYFQLVGASASECDTIPGRQCMASCFFLLKQFDDVLVYLNSIKSYFQEEEDFKWNLGIAQAAAGQYKDAIETMGLIRNDKYKAEYSYISWLARCYVMNDQPKKAWELYLKMDTSNDSFNLLQLIANDAYKIGSFYYSAKAFDVLERLDPDEYWEGKRGACVGVFQQVIAGREPAEALRDVVAMLRNSTNSEADVVLHIMRTWAKQNGIKLM</sequence>
<name>A0A7S1N908_9EUGL</name>
<comment type="similarity">
    <text evidence="2">Belongs to the IFT56 family.</text>
</comment>
<accession>A0A7S1N908</accession>
<dbReference type="AlphaFoldDB" id="A0A7S1N908"/>
<dbReference type="InterPro" id="IPR011990">
    <property type="entry name" value="TPR-like_helical_dom_sf"/>
</dbReference>
<reference evidence="7" key="1">
    <citation type="submission" date="2021-01" db="EMBL/GenBank/DDBJ databases">
        <authorList>
            <person name="Corre E."/>
            <person name="Pelletier E."/>
            <person name="Niang G."/>
            <person name="Scheremetjew M."/>
            <person name="Finn R."/>
            <person name="Kale V."/>
            <person name="Holt S."/>
            <person name="Cochrane G."/>
            <person name="Meng A."/>
            <person name="Brown T."/>
            <person name="Cohen L."/>
        </authorList>
    </citation>
    <scope>NUCLEOTIDE SEQUENCE</scope>
    <source>
        <strain evidence="7">NIES-381</strain>
    </source>
</reference>
<protein>
    <recommendedName>
        <fullName evidence="8">Intraflagellar transport protein 56</fullName>
    </recommendedName>
</protein>
<evidence type="ECO:0000256" key="4">
    <source>
        <dbReference type="ARBA" id="ARBA00022803"/>
    </source>
</evidence>
<dbReference type="FunFam" id="1.25.40.10:FF:000233">
    <property type="entry name" value="Tetratricopeptide repeat domain 26"/>
    <property type="match status" value="1"/>
</dbReference>
<dbReference type="GO" id="GO:0035735">
    <property type="term" value="P:intraciliary transport involved in cilium assembly"/>
    <property type="evidence" value="ECO:0007669"/>
    <property type="project" value="TreeGrafter"/>
</dbReference>
<comment type="subcellular location">
    <subcellularLocation>
        <location evidence="1">Cell projection</location>
        <location evidence="1">Cilium</location>
    </subcellularLocation>
</comment>
<evidence type="ECO:0000256" key="3">
    <source>
        <dbReference type="ARBA" id="ARBA00022737"/>
    </source>
</evidence>
<evidence type="ECO:0008006" key="8">
    <source>
        <dbReference type="Google" id="ProtNLM"/>
    </source>
</evidence>
<dbReference type="GO" id="GO:0036064">
    <property type="term" value="C:ciliary basal body"/>
    <property type="evidence" value="ECO:0007669"/>
    <property type="project" value="TreeGrafter"/>
</dbReference>
<keyword evidence="3" id="KW-0677">Repeat</keyword>
<dbReference type="GO" id="GO:0120170">
    <property type="term" value="F:intraciliary transport particle B binding"/>
    <property type="evidence" value="ECO:0007669"/>
    <property type="project" value="TreeGrafter"/>
</dbReference>
<evidence type="ECO:0000313" key="7">
    <source>
        <dbReference type="EMBL" id="CAD9004803.1"/>
    </source>
</evidence>
<dbReference type="GO" id="GO:0030992">
    <property type="term" value="C:intraciliary transport particle B"/>
    <property type="evidence" value="ECO:0007669"/>
    <property type="project" value="TreeGrafter"/>
</dbReference>
<dbReference type="SUPFAM" id="SSF48452">
    <property type="entry name" value="TPR-like"/>
    <property type="match status" value="2"/>
</dbReference>
<organism evidence="7">
    <name type="scientific">Eutreptiella gymnastica</name>
    <dbReference type="NCBI Taxonomy" id="73025"/>
    <lineage>
        <taxon>Eukaryota</taxon>
        <taxon>Discoba</taxon>
        <taxon>Euglenozoa</taxon>
        <taxon>Euglenida</taxon>
        <taxon>Spirocuta</taxon>
        <taxon>Euglenophyceae</taxon>
        <taxon>Eutreptiales</taxon>
        <taxon>Eutreptiaceae</taxon>
        <taxon>Eutreptiella</taxon>
    </lineage>
</organism>
<dbReference type="GO" id="GO:0035720">
    <property type="term" value="P:intraciliary anterograde transport"/>
    <property type="evidence" value="ECO:0007669"/>
    <property type="project" value="TreeGrafter"/>
</dbReference>
<proteinExistence type="inferred from homology"/>
<dbReference type="PANTHER" id="PTHR14781:SF0">
    <property type="entry name" value="INTRAFLAGELLAR TRANSPORT PROTEIN 56"/>
    <property type="match status" value="1"/>
</dbReference>
<evidence type="ECO:0000256" key="1">
    <source>
        <dbReference type="ARBA" id="ARBA00004138"/>
    </source>
</evidence>
<keyword evidence="5" id="KW-0966">Cell projection</keyword>
<dbReference type="Pfam" id="PF13432">
    <property type="entry name" value="TPR_16"/>
    <property type="match status" value="1"/>
</dbReference>